<feature type="transmembrane region" description="Helical" evidence="6">
    <location>
        <begin position="201"/>
        <end position="222"/>
    </location>
</feature>
<dbReference type="InterPro" id="IPR011701">
    <property type="entry name" value="MFS"/>
</dbReference>
<dbReference type="EMBL" id="SMBH01000018">
    <property type="protein sequence ID" value="TCU11222.1"/>
    <property type="molecule type" value="Genomic_DNA"/>
</dbReference>
<evidence type="ECO:0000256" key="3">
    <source>
        <dbReference type="ARBA" id="ARBA00022692"/>
    </source>
</evidence>
<dbReference type="InterPro" id="IPR050189">
    <property type="entry name" value="MFS_Efflux_Transporters"/>
</dbReference>
<dbReference type="Proteomes" id="UP000294576">
    <property type="component" value="Unassembled WGS sequence"/>
</dbReference>
<keyword evidence="4 6" id="KW-1133">Transmembrane helix</keyword>
<feature type="transmembrane region" description="Helical" evidence="6">
    <location>
        <begin position="331"/>
        <end position="354"/>
    </location>
</feature>
<keyword evidence="5 6" id="KW-0472">Membrane</keyword>
<feature type="transmembrane region" description="Helical" evidence="6">
    <location>
        <begin position="173"/>
        <end position="195"/>
    </location>
</feature>
<evidence type="ECO:0000256" key="2">
    <source>
        <dbReference type="ARBA" id="ARBA00022475"/>
    </source>
</evidence>
<evidence type="ECO:0000256" key="4">
    <source>
        <dbReference type="ARBA" id="ARBA00022989"/>
    </source>
</evidence>
<dbReference type="GO" id="GO:0022857">
    <property type="term" value="F:transmembrane transporter activity"/>
    <property type="evidence" value="ECO:0007669"/>
    <property type="project" value="InterPro"/>
</dbReference>
<dbReference type="InterPro" id="IPR036259">
    <property type="entry name" value="MFS_trans_sf"/>
</dbReference>
<feature type="transmembrane region" description="Helical" evidence="6">
    <location>
        <begin position="275"/>
        <end position="297"/>
    </location>
</feature>
<feature type="transmembrane region" description="Helical" evidence="6">
    <location>
        <begin position="111"/>
        <end position="134"/>
    </location>
</feature>
<organism evidence="8 9">
    <name type="scientific">Rhizobium sullae</name>
    <name type="common">Rhizobium hedysari</name>
    <dbReference type="NCBI Taxonomy" id="50338"/>
    <lineage>
        <taxon>Bacteria</taxon>
        <taxon>Pseudomonadati</taxon>
        <taxon>Pseudomonadota</taxon>
        <taxon>Alphaproteobacteria</taxon>
        <taxon>Hyphomicrobiales</taxon>
        <taxon>Rhizobiaceae</taxon>
        <taxon>Rhizobium/Agrobacterium group</taxon>
        <taxon>Rhizobium</taxon>
    </lineage>
</organism>
<keyword evidence="2" id="KW-1003">Cell membrane</keyword>
<dbReference type="Pfam" id="PF07690">
    <property type="entry name" value="MFS_1"/>
    <property type="match status" value="1"/>
</dbReference>
<dbReference type="CDD" id="cd17324">
    <property type="entry name" value="MFS_NepI_like"/>
    <property type="match status" value="1"/>
</dbReference>
<feature type="transmembrane region" description="Helical" evidence="6">
    <location>
        <begin position="140"/>
        <end position="161"/>
    </location>
</feature>
<dbReference type="PROSITE" id="PS50850">
    <property type="entry name" value="MFS"/>
    <property type="match status" value="1"/>
</dbReference>
<evidence type="ECO:0000313" key="8">
    <source>
        <dbReference type="EMBL" id="TCU11222.1"/>
    </source>
</evidence>
<name>A0A4R3PZE7_RHISU</name>
<feature type="transmembrane region" description="Helical" evidence="6">
    <location>
        <begin position="394"/>
        <end position="418"/>
    </location>
</feature>
<feature type="domain" description="Major facilitator superfamily (MFS) profile" evidence="7">
    <location>
        <begin position="38"/>
        <end position="421"/>
    </location>
</feature>
<protein>
    <submittedName>
        <fullName evidence="8">Putative MFS family arabinose efflux permease</fullName>
    </submittedName>
</protein>
<evidence type="ECO:0000313" key="9">
    <source>
        <dbReference type="Proteomes" id="UP000294576"/>
    </source>
</evidence>
<dbReference type="PANTHER" id="PTHR43124:SF5">
    <property type="entry name" value="PURINE RIBONUCLEOSIDE EFFLUX PUMP NEPI"/>
    <property type="match status" value="1"/>
</dbReference>
<dbReference type="Gene3D" id="1.20.1250.20">
    <property type="entry name" value="MFS general substrate transporter like domains"/>
    <property type="match status" value="1"/>
</dbReference>
<feature type="transmembrane region" description="Helical" evidence="6">
    <location>
        <begin position="366"/>
        <end position="388"/>
    </location>
</feature>
<evidence type="ECO:0000259" key="7">
    <source>
        <dbReference type="PROSITE" id="PS50850"/>
    </source>
</evidence>
<proteinExistence type="predicted"/>
<feature type="transmembrane region" description="Helical" evidence="6">
    <location>
        <begin position="242"/>
        <end position="263"/>
    </location>
</feature>
<evidence type="ECO:0000256" key="5">
    <source>
        <dbReference type="ARBA" id="ARBA00023136"/>
    </source>
</evidence>
<evidence type="ECO:0000256" key="6">
    <source>
        <dbReference type="SAM" id="Phobius"/>
    </source>
</evidence>
<feature type="transmembrane region" description="Helical" evidence="6">
    <location>
        <begin position="304"/>
        <end position="325"/>
    </location>
</feature>
<feature type="transmembrane region" description="Helical" evidence="6">
    <location>
        <begin position="41"/>
        <end position="61"/>
    </location>
</feature>
<keyword evidence="3 6" id="KW-0812">Transmembrane</keyword>
<dbReference type="GO" id="GO:0005886">
    <property type="term" value="C:plasma membrane"/>
    <property type="evidence" value="ECO:0007669"/>
    <property type="project" value="UniProtKB-SubCell"/>
</dbReference>
<sequence>MGALYIALMTQQALTIDPDLVFELMAESAASPRGKDVPLTAAWGAVFSMALCVAVLIASEFMPVSLLSPIATDLGVTEGHMGQAISISGIFAVTTSLFVSSVTSRLDRRLVVTSLTLLLILSGTIVTVAPNYVVLMVGRALLGVAIGGFWSMSTAIVMRLVPEDAVPKGLAMLNAGNAIAATISAPLGSLLGSYIGWRGAFFAVVPLALLAFVWQWISLPSLPPRRKEGSPNVLRLLARPQVAIGMASVMLLFMGQFALFTYLRPFLETVTQVSISTLSLLLLLMGLAGIVGTYCVSGLLQTRLFGILGSIPLVMAAIALLLIAFGTSSVVTAILLIAWGLFGTAAPVGWGTWLSRTMPDDAEAGGGLQVATIQLAITMGASLGGVLFDTTGWWITFAFAAVLLTGSSVLAAVAWRYLRSN</sequence>
<dbReference type="SUPFAM" id="SSF103473">
    <property type="entry name" value="MFS general substrate transporter"/>
    <property type="match status" value="1"/>
</dbReference>
<evidence type="ECO:0000256" key="1">
    <source>
        <dbReference type="ARBA" id="ARBA00004651"/>
    </source>
</evidence>
<comment type="caution">
    <text evidence="8">The sequence shown here is derived from an EMBL/GenBank/DDBJ whole genome shotgun (WGS) entry which is preliminary data.</text>
</comment>
<reference evidence="8 9" key="1">
    <citation type="submission" date="2019-03" db="EMBL/GenBank/DDBJ databases">
        <title>Genomic Encyclopedia of Type Strains, Phase IV (KMG-V): Genome sequencing to study the core and pangenomes of soil and plant-associated prokaryotes.</title>
        <authorList>
            <person name="Whitman W."/>
        </authorList>
    </citation>
    <scope>NUCLEOTIDE SEQUENCE [LARGE SCALE GENOMIC DNA]</scope>
    <source>
        <strain evidence="8 9">Hc14</strain>
    </source>
</reference>
<accession>A0A4R3PZE7</accession>
<gene>
    <name evidence="8" type="ORF">EV132_11892</name>
</gene>
<dbReference type="AlphaFoldDB" id="A0A4R3PZE7"/>
<feature type="transmembrane region" description="Helical" evidence="6">
    <location>
        <begin position="81"/>
        <end position="99"/>
    </location>
</feature>
<dbReference type="InterPro" id="IPR020846">
    <property type="entry name" value="MFS_dom"/>
</dbReference>
<comment type="subcellular location">
    <subcellularLocation>
        <location evidence="1">Cell membrane</location>
        <topology evidence="1">Multi-pass membrane protein</topology>
    </subcellularLocation>
</comment>
<dbReference type="PANTHER" id="PTHR43124">
    <property type="entry name" value="PURINE EFFLUX PUMP PBUE"/>
    <property type="match status" value="1"/>
</dbReference>